<dbReference type="SMART" id="SM00245">
    <property type="entry name" value="TSPc"/>
    <property type="match status" value="1"/>
</dbReference>
<dbReference type="RefSeq" id="WP_166282339.1">
    <property type="nucleotide sequence ID" value="NZ_JTHE03000063.1"/>
</dbReference>
<gene>
    <name evidence="7" type="ORF">QQ91_0011985</name>
</gene>
<keyword evidence="8" id="KW-1185">Reference proteome</keyword>
<evidence type="ECO:0000256" key="1">
    <source>
        <dbReference type="ARBA" id="ARBA00009179"/>
    </source>
</evidence>
<dbReference type="CDD" id="cd06782">
    <property type="entry name" value="cpPDZ_CPP-like"/>
    <property type="match status" value="1"/>
</dbReference>
<evidence type="ECO:0000256" key="3">
    <source>
        <dbReference type="ARBA" id="ARBA00022801"/>
    </source>
</evidence>
<evidence type="ECO:0000313" key="8">
    <source>
        <dbReference type="Proteomes" id="UP000031561"/>
    </source>
</evidence>
<dbReference type="Gene3D" id="2.30.42.10">
    <property type="match status" value="1"/>
</dbReference>
<dbReference type="Pfam" id="PF17820">
    <property type="entry name" value="PDZ_6"/>
    <property type="match status" value="1"/>
</dbReference>
<evidence type="ECO:0000313" key="7">
    <source>
        <dbReference type="EMBL" id="MCM1983537.1"/>
    </source>
</evidence>
<evidence type="ECO:0000256" key="4">
    <source>
        <dbReference type="ARBA" id="ARBA00022825"/>
    </source>
</evidence>
<dbReference type="GO" id="GO:0006508">
    <property type="term" value="P:proteolysis"/>
    <property type="evidence" value="ECO:0007669"/>
    <property type="project" value="UniProtKB-KW"/>
</dbReference>
<comment type="similarity">
    <text evidence="1 5">Belongs to the peptidase S41A family.</text>
</comment>
<dbReference type="Gene3D" id="3.30.750.44">
    <property type="match status" value="1"/>
</dbReference>
<dbReference type="InterPro" id="IPR004447">
    <property type="entry name" value="Peptidase_S41A"/>
</dbReference>
<sequence>MVGSVVLASFCLDLLPLARPGLTQSPVAIGQLNNSPKAIVDEAWQVVHRHYVDRDFNQVDWVKTRHQLLSRRYSNHQQAYAAIRGALQPLNDPYTRFMDPQQFRQLTVQTAGELTGVGIMILNDAQTGRPFIVKTLKNSPAERSGLQVGDWILSVDGRSTVAMEAQAVASLIRGEPNSKVKLEISRTGVPAFQVEIAREIIQVQTVQYQMKQAENRRIGYIRVTEFSSHAAEQMANAIQVLTRDRADAFVLDLRGNPGGLFEACIDIAQMWLNQGMIVRTVDRTGKSERFFARQSALTNRPVVVLVDQNSASSSEILTGALQDNRRAVVVGTKTFGKALVQAVHQLADGSGLAVTVAHYYTPKGTDISRKGITPDFTVPLSQAQAFQLKSNSQLLTTNLDAQYQRAVEILSQHLSQRSQEAVRWVEGVPESRSQLPVSPAASPAQLPVGAI</sequence>
<evidence type="ECO:0000259" key="6">
    <source>
        <dbReference type="PROSITE" id="PS50106"/>
    </source>
</evidence>
<protein>
    <submittedName>
        <fullName evidence="7">S41 family peptidase</fullName>
    </submittedName>
</protein>
<organism evidence="7 8">
    <name type="scientific">Lyngbya confervoides BDU141951</name>
    <dbReference type="NCBI Taxonomy" id="1574623"/>
    <lineage>
        <taxon>Bacteria</taxon>
        <taxon>Bacillati</taxon>
        <taxon>Cyanobacteriota</taxon>
        <taxon>Cyanophyceae</taxon>
        <taxon>Oscillatoriophycideae</taxon>
        <taxon>Oscillatoriales</taxon>
        <taxon>Microcoleaceae</taxon>
        <taxon>Lyngbya</taxon>
    </lineage>
</organism>
<dbReference type="SMART" id="SM00228">
    <property type="entry name" value="PDZ"/>
    <property type="match status" value="1"/>
</dbReference>
<dbReference type="PANTHER" id="PTHR32060:SF30">
    <property type="entry name" value="CARBOXY-TERMINAL PROCESSING PROTEASE CTPA"/>
    <property type="match status" value="1"/>
</dbReference>
<dbReference type="AlphaFoldDB" id="A0ABD4T494"/>
<dbReference type="NCBIfam" id="TIGR00225">
    <property type="entry name" value="prc"/>
    <property type="match status" value="1"/>
</dbReference>
<dbReference type="Proteomes" id="UP000031561">
    <property type="component" value="Unassembled WGS sequence"/>
</dbReference>
<accession>A0ABD4T494</accession>
<dbReference type="PANTHER" id="PTHR32060">
    <property type="entry name" value="TAIL-SPECIFIC PROTEASE"/>
    <property type="match status" value="1"/>
</dbReference>
<dbReference type="InterPro" id="IPR001478">
    <property type="entry name" value="PDZ"/>
</dbReference>
<dbReference type="InterPro" id="IPR029045">
    <property type="entry name" value="ClpP/crotonase-like_dom_sf"/>
</dbReference>
<dbReference type="EMBL" id="JTHE03000063">
    <property type="protein sequence ID" value="MCM1983537.1"/>
    <property type="molecule type" value="Genomic_DNA"/>
</dbReference>
<keyword evidence="3 5" id="KW-0378">Hydrolase</keyword>
<dbReference type="SUPFAM" id="SSF52096">
    <property type="entry name" value="ClpP/crotonase"/>
    <property type="match status" value="1"/>
</dbReference>
<dbReference type="InterPro" id="IPR041489">
    <property type="entry name" value="PDZ_6"/>
</dbReference>
<keyword evidence="4 5" id="KW-0720">Serine protease</keyword>
<dbReference type="InterPro" id="IPR005151">
    <property type="entry name" value="Tail-specific_protease"/>
</dbReference>
<dbReference type="Gene3D" id="3.90.226.10">
    <property type="entry name" value="2-enoyl-CoA Hydratase, Chain A, domain 1"/>
    <property type="match status" value="1"/>
</dbReference>
<proteinExistence type="inferred from homology"/>
<comment type="caution">
    <text evidence="7">The sequence shown here is derived from an EMBL/GenBank/DDBJ whole genome shotgun (WGS) entry which is preliminary data.</text>
</comment>
<feature type="domain" description="PDZ" evidence="6">
    <location>
        <begin position="105"/>
        <end position="188"/>
    </location>
</feature>
<dbReference type="InterPro" id="IPR036034">
    <property type="entry name" value="PDZ_sf"/>
</dbReference>
<name>A0ABD4T494_9CYAN</name>
<evidence type="ECO:0000256" key="2">
    <source>
        <dbReference type="ARBA" id="ARBA00022670"/>
    </source>
</evidence>
<dbReference type="PROSITE" id="PS50106">
    <property type="entry name" value="PDZ"/>
    <property type="match status" value="1"/>
</dbReference>
<dbReference type="Pfam" id="PF03572">
    <property type="entry name" value="Peptidase_S41"/>
    <property type="match status" value="1"/>
</dbReference>
<dbReference type="CDD" id="cd07560">
    <property type="entry name" value="Peptidase_S41_CPP"/>
    <property type="match status" value="1"/>
</dbReference>
<reference evidence="7 8" key="1">
    <citation type="journal article" date="2015" name="Genome Announc.">
        <title>Draft Genome Sequence of Filamentous Marine Cyanobacterium Lyngbya confervoides Strain BDU141951.</title>
        <authorList>
            <person name="Chandrababunaidu M.M."/>
            <person name="Sen D."/>
            <person name="Tripathy S."/>
        </authorList>
    </citation>
    <scope>NUCLEOTIDE SEQUENCE [LARGE SCALE GENOMIC DNA]</scope>
    <source>
        <strain evidence="7 8">BDU141951</strain>
    </source>
</reference>
<dbReference type="SUPFAM" id="SSF50156">
    <property type="entry name" value="PDZ domain-like"/>
    <property type="match status" value="1"/>
</dbReference>
<dbReference type="GO" id="GO:0008236">
    <property type="term" value="F:serine-type peptidase activity"/>
    <property type="evidence" value="ECO:0007669"/>
    <property type="project" value="UniProtKB-KW"/>
</dbReference>
<evidence type="ECO:0000256" key="5">
    <source>
        <dbReference type="RuleBase" id="RU004404"/>
    </source>
</evidence>
<keyword evidence="2 5" id="KW-0645">Protease</keyword>